<name>F8ACL3_THEID</name>
<dbReference type="InParanoid" id="F8ACL3"/>
<dbReference type="OrthoDB" id="15544at2"/>
<dbReference type="InterPro" id="IPR005498">
    <property type="entry name" value="T4SS_VirB10/TraB/TrbI"/>
</dbReference>
<reference evidence="4" key="1">
    <citation type="submission" date="2011-04" db="EMBL/GenBank/DDBJ databases">
        <title>The complete genome of Thermodesulfatator indicus DSM 15286.</title>
        <authorList>
            <person name="Lucas S."/>
            <person name="Copeland A."/>
            <person name="Lapidus A."/>
            <person name="Bruce D."/>
            <person name="Goodwin L."/>
            <person name="Pitluck S."/>
            <person name="Peters L."/>
            <person name="Kyrpides N."/>
            <person name="Mavromatis K."/>
            <person name="Pagani I."/>
            <person name="Ivanova N."/>
            <person name="Saunders L."/>
            <person name="Detter J.C."/>
            <person name="Tapia R."/>
            <person name="Han C."/>
            <person name="Land M."/>
            <person name="Hauser L."/>
            <person name="Markowitz V."/>
            <person name="Cheng J.-F."/>
            <person name="Hugenholtz P."/>
            <person name="Woyke T."/>
            <person name="Wu D."/>
            <person name="Spring S."/>
            <person name="Schroeder M."/>
            <person name="Brambilla E."/>
            <person name="Klenk H.-P."/>
            <person name="Eisen J.A."/>
        </authorList>
    </citation>
    <scope>NUCLEOTIDE SEQUENCE [LARGE SCALE GENOMIC DNA]</scope>
    <source>
        <strain evidence="4">DSM 15286 / JCM 11887 / CIR29812</strain>
    </source>
</reference>
<sequence>MINKLREKFENLDPEKKQQIIRILLVLGVIIIAFYAYQSRNQEPVQKKKEQPGFKEVQPRLGYLEKSLYYETTARVKALEKRLDRLSLELKAINQKLSEQNQSQKSDTFKEIESLRREIESLRKGQPVSGISPGFSAPPPPGGKSSETVRKKPQILGDIGHSASPAEKGLSEQKKKKKNGSEESVYLPPSLIEADLISGFAAPTMEAAKTEPVRAFLRLRDLAILPNEVKQDLKGCFVIAEVRGNLADERAHLRLLRLSCIARDGASVIDEKVKGFVVDEDGKIGLRGRVVTRAGALLARSFIASFLQGFGEAYEQSAYDLTTTATGQIRTLNPGNAVRTGVGKGIASASQNLSRFYLDMARQAFPVIEVGAEKRVVVVFDEGVELHIKKHCLGGKDGCLKTKDKILSLAGL</sequence>
<reference evidence="3 4" key="2">
    <citation type="journal article" date="2012" name="Stand. Genomic Sci.">
        <title>Complete genome sequence of the thermophilic sulfate-reducing ocean bacterium Thermodesulfatator indicus type strain (CIR29812(T)).</title>
        <authorList>
            <person name="Anderson I."/>
            <person name="Saunders E."/>
            <person name="Lapidus A."/>
            <person name="Nolan M."/>
            <person name="Lucas S."/>
            <person name="Tice H."/>
            <person name="Del Rio T.G."/>
            <person name="Cheng J.F."/>
            <person name="Han C."/>
            <person name="Tapia R."/>
            <person name="Goodwin L.A."/>
            <person name="Pitluck S."/>
            <person name="Liolios K."/>
            <person name="Mavromatis K."/>
            <person name="Pagani I."/>
            <person name="Ivanova N."/>
            <person name="Mikhailova N."/>
            <person name="Pati A."/>
            <person name="Chen A."/>
            <person name="Palaniappan K."/>
            <person name="Land M."/>
            <person name="Hauser L."/>
            <person name="Jeffries C.D."/>
            <person name="Chang Y.J."/>
            <person name="Brambilla E.M."/>
            <person name="Rohde M."/>
            <person name="Spring S."/>
            <person name="Goker M."/>
            <person name="Detter J.C."/>
            <person name="Woyke T."/>
            <person name="Bristow J."/>
            <person name="Eisen J.A."/>
            <person name="Markowitz V."/>
            <person name="Hugenholtz P."/>
            <person name="Kyrpides N.C."/>
            <person name="Klenk H.P."/>
        </authorList>
    </citation>
    <scope>NUCLEOTIDE SEQUENCE [LARGE SCALE GENOMIC DNA]</scope>
    <source>
        <strain evidence="4">DSM 15286 / JCM 11887 / CIR29812</strain>
    </source>
</reference>
<dbReference type="EMBL" id="CP002683">
    <property type="protein sequence ID" value="AEH45788.1"/>
    <property type="molecule type" value="Genomic_DNA"/>
</dbReference>
<keyword evidence="2" id="KW-1133">Transmembrane helix</keyword>
<dbReference type="RefSeq" id="WP_013908527.1">
    <property type="nucleotide sequence ID" value="NC_015681.1"/>
</dbReference>
<dbReference type="HOGENOM" id="CLU_046972_0_0_0"/>
<keyword evidence="4" id="KW-1185">Reference proteome</keyword>
<evidence type="ECO:0000313" key="3">
    <source>
        <dbReference type="EMBL" id="AEH45788.1"/>
    </source>
</evidence>
<evidence type="ECO:0000256" key="1">
    <source>
        <dbReference type="SAM" id="MobiDB-lite"/>
    </source>
</evidence>
<dbReference type="eggNOG" id="COG2433">
    <property type="taxonomic scope" value="Bacteria"/>
</dbReference>
<dbReference type="AlphaFoldDB" id="F8ACL3"/>
<feature type="transmembrane region" description="Helical" evidence="2">
    <location>
        <begin position="20"/>
        <end position="37"/>
    </location>
</feature>
<dbReference type="Proteomes" id="UP000006793">
    <property type="component" value="Chromosome"/>
</dbReference>
<dbReference type="KEGG" id="tid:Thein_1933"/>
<proteinExistence type="predicted"/>
<dbReference type="CDD" id="cd16430">
    <property type="entry name" value="TraB"/>
    <property type="match status" value="1"/>
</dbReference>
<evidence type="ECO:0000256" key="2">
    <source>
        <dbReference type="SAM" id="Phobius"/>
    </source>
</evidence>
<organism evidence="3 4">
    <name type="scientific">Thermodesulfatator indicus (strain DSM 15286 / JCM 11887 / CIR29812)</name>
    <dbReference type="NCBI Taxonomy" id="667014"/>
    <lineage>
        <taxon>Bacteria</taxon>
        <taxon>Pseudomonadati</taxon>
        <taxon>Thermodesulfobacteriota</taxon>
        <taxon>Thermodesulfobacteria</taxon>
        <taxon>Thermodesulfobacteriales</taxon>
        <taxon>Thermodesulfatatoraceae</taxon>
        <taxon>Thermodesulfatator</taxon>
    </lineage>
</organism>
<protein>
    <submittedName>
        <fullName evidence="3">Pilus assembly protein</fullName>
    </submittedName>
</protein>
<keyword evidence="2" id="KW-0472">Membrane</keyword>
<gene>
    <name evidence="3" type="ordered locus">Thein_1933</name>
</gene>
<accession>F8ACL3</accession>
<keyword evidence="2" id="KW-0812">Transmembrane</keyword>
<evidence type="ECO:0000313" key="4">
    <source>
        <dbReference type="Proteomes" id="UP000006793"/>
    </source>
</evidence>
<feature type="region of interest" description="Disordered" evidence="1">
    <location>
        <begin position="122"/>
        <end position="184"/>
    </location>
</feature>
<dbReference type="STRING" id="667014.Thein_1933"/>
<dbReference type="Pfam" id="PF03743">
    <property type="entry name" value="TrbI"/>
    <property type="match status" value="1"/>
</dbReference>
<dbReference type="PaxDb" id="667014-Thein_1933"/>